<name>A0A7Z0D8X2_9ACTN</name>
<evidence type="ECO:0000256" key="1">
    <source>
        <dbReference type="SAM" id="MobiDB-lite"/>
    </source>
</evidence>
<dbReference type="EMBL" id="JACBZS010000001">
    <property type="protein sequence ID" value="NYI70921.1"/>
    <property type="molecule type" value="Genomic_DNA"/>
</dbReference>
<proteinExistence type="predicted"/>
<comment type="caution">
    <text evidence="2">The sequence shown here is derived from an EMBL/GenBank/DDBJ whole genome shotgun (WGS) entry which is preliminary data.</text>
</comment>
<organism evidence="2 3">
    <name type="scientific">Naumannella cuiyingiana</name>
    <dbReference type="NCBI Taxonomy" id="1347891"/>
    <lineage>
        <taxon>Bacteria</taxon>
        <taxon>Bacillati</taxon>
        <taxon>Actinomycetota</taxon>
        <taxon>Actinomycetes</taxon>
        <taxon>Propionibacteriales</taxon>
        <taxon>Propionibacteriaceae</taxon>
        <taxon>Naumannella</taxon>
    </lineage>
</organism>
<protein>
    <submittedName>
        <fullName evidence="2">Uncharacterized protein</fullName>
    </submittedName>
</protein>
<accession>A0A7Z0D8X2</accession>
<dbReference type="Proteomes" id="UP000527616">
    <property type="component" value="Unassembled WGS sequence"/>
</dbReference>
<sequence length="58" mass="6769">MSENEWVDGGPPGPERDPAQRDEIRHDRFVSDPSDFVILPSRDELKGREEPVEDHRDR</sequence>
<dbReference type="RefSeq" id="WP_179444816.1">
    <property type="nucleotide sequence ID" value="NZ_JACBZS010000001.1"/>
</dbReference>
<gene>
    <name evidence="2" type="ORF">GGQ54_001481</name>
</gene>
<keyword evidence="3" id="KW-1185">Reference proteome</keyword>
<feature type="region of interest" description="Disordered" evidence="1">
    <location>
        <begin position="1"/>
        <end position="58"/>
    </location>
</feature>
<evidence type="ECO:0000313" key="2">
    <source>
        <dbReference type="EMBL" id="NYI70921.1"/>
    </source>
</evidence>
<evidence type="ECO:0000313" key="3">
    <source>
        <dbReference type="Proteomes" id="UP000527616"/>
    </source>
</evidence>
<feature type="compositionally biased region" description="Basic and acidic residues" evidence="1">
    <location>
        <begin position="41"/>
        <end position="58"/>
    </location>
</feature>
<feature type="compositionally biased region" description="Basic and acidic residues" evidence="1">
    <location>
        <begin position="14"/>
        <end position="30"/>
    </location>
</feature>
<reference evidence="2 3" key="1">
    <citation type="submission" date="2020-07" db="EMBL/GenBank/DDBJ databases">
        <title>Sequencing the genomes of 1000 actinobacteria strains.</title>
        <authorList>
            <person name="Klenk H.-P."/>
        </authorList>
    </citation>
    <scope>NUCLEOTIDE SEQUENCE [LARGE SCALE GENOMIC DNA]</scope>
    <source>
        <strain evidence="2 3">DSM 103164</strain>
    </source>
</reference>
<dbReference type="AlphaFoldDB" id="A0A7Z0D8X2"/>